<dbReference type="EMBL" id="BEXB01000022">
    <property type="protein sequence ID" value="GAY77191.1"/>
    <property type="molecule type" value="Genomic_DNA"/>
</dbReference>
<name>A0A4Y1ZE19_9BACL</name>
<proteinExistence type="predicted"/>
<comment type="caution">
    <text evidence="1">The sequence shown here is derived from an EMBL/GenBank/DDBJ whole genome shotgun (WGS) entry which is preliminary data.</text>
</comment>
<gene>
    <name evidence="1" type="ORF">NBRC111894_2745</name>
</gene>
<organism evidence="1 2">
    <name type="scientific">Sporolactobacillus inulinus</name>
    <dbReference type="NCBI Taxonomy" id="2078"/>
    <lineage>
        <taxon>Bacteria</taxon>
        <taxon>Bacillati</taxon>
        <taxon>Bacillota</taxon>
        <taxon>Bacilli</taxon>
        <taxon>Bacillales</taxon>
        <taxon>Sporolactobacillaceae</taxon>
        <taxon>Sporolactobacillus</taxon>
    </lineage>
</organism>
<protein>
    <submittedName>
        <fullName evidence="1">Uncharacterized protein</fullName>
    </submittedName>
</protein>
<accession>A0A4Y1ZE19</accession>
<dbReference type="Proteomes" id="UP000319716">
    <property type="component" value="Unassembled WGS sequence"/>
</dbReference>
<evidence type="ECO:0000313" key="2">
    <source>
        <dbReference type="Proteomes" id="UP000319716"/>
    </source>
</evidence>
<dbReference type="AlphaFoldDB" id="A0A4Y1ZE19"/>
<reference evidence="1 2" key="1">
    <citation type="submission" date="2017-11" db="EMBL/GenBank/DDBJ databases">
        <title>Draft Genome Sequence of Sporolactobacillus inulinus NBRC 111894 Isolated from Koso, a Japanese Sugar-Vegetable Fermented Beverage.</title>
        <authorList>
            <person name="Chiou T.Y."/>
            <person name="Oshima K."/>
            <person name="Suda W."/>
            <person name="Hattori M."/>
            <person name="Takahashi T."/>
        </authorList>
    </citation>
    <scope>NUCLEOTIDE SEQUENCE [LARGE SCALE GENOMIC DNA]</scope>
    <source>
        <strain evidence="1 2">NBRC111894</strain>
    </source>
</reference>
<evidence type="ECO:0000313" key="1">
    <source>
        <dbReference type="EMBL" id="GAY77191.1"/>
    </source>
</evidence>
<sequence>MSFFEILTIIIPSTLLTAAPLISRHWAACSRNDPGLSILVWKG</sequence>